<evidence type="ECO:0000313" key="5">
    <source>
        <dbReference type="EMBL" id="HHM44148.1"/>
    </source>
</evidence>
<evidence type="ECO:0000259" key="4">
    <source>
        <dbReference type="Pfam" id="PF00198"/>
    </source>
</evidence>
<dbReference type="GO" id="GO:0005737">
    <property type="term" value="C:cytoplasm"/>
    <property type="evidence" value="ECO:0007669"/>
    <property type="project" value="TreeGrafter"/>
</dbReference>
<dbReference type="PANTHER" id="PTHR43178">
    <property type="entry name" value="DIHYDROLIPOAMIDE ACETYLTRANSFERASE COMPONENT OF PYRUVATE DEHYDROGENASE COMPLEX"/>
    <property type="match status" value="1"/>
</dbReference>
<keyword evidence="2" id="KW-0808">Transferase</keyword>
<comment type="caution">
    <text evidence="5">The sequence shown here is derived from an EMBL/GenBank/DDBJ whole genome shotgun (WGS) entry which is preliminary data.</text>
</comment>
<feature type="domain" description="2-oxoacid dehydrogenase acyltransferase catalytic" evidence="4">
    <location>
        <begin position="19"/>
        <end position="225"/>
    </location>
</feature>
<dbReference type="GO" id="GO:0031405">
    <property type="term" value="F:lipoic acid binding"/>
    <property type="evidence" value="ECO:0007669"/>
    <property type="project" value="TreeGrafter"/>
</dbReference>
<dbReference type="InterPro" id="IPR001078">
    <property type="entry name" value="2-oxoacid_DH_actylTfrase"/>
</dbReference>
<evidence type="ECO:0000256" key="2">
    <source>
        <dbReference type="ARBA" id="ARBA00022679"/>
    </source>
</evidence>
<dbReference type="GO" id="GO:0016407">
    <property type="term" value="F:acetyltransferase activity"/>
    <property type="evidence" value="ECO:0007669"/>
    <property type="project" value="TreeGrafter"/>
</dbReference>
<evidence type="ECO:0000256" key="1">
    <source>
        <dbReference type="ARBA" id="ARBA00001938"/>
    </source>
</evidence>
<protein>
    <recommendedName>
        <fullName evidence="4">2-oxoacid dehydrogenase acyltransferase catalytic domain-containing protein</fullName>
    </recommendedName>
</protein>
<comment type="cofactor">
    <cofactor evidence="1">
        <name>(R)-lipoate</name>
        <dbReference type="ChEBI" id="CHEBI:83088"/>
    </cofactor>
</comment>
<sequence>MNALITWMPCLPEMGRSYRIAGLRKAIADRLGYSLRNSLPVALMTDYDASRLITLYNNYKQTRGKESPSITSIVIKAVGDVLPNHPAINAVVEGDQVTEVDEVNIAVAVETHRGLYAPTIKNVERKTLFEVEDELRRLTARAMEGSITMNELTGHSFTVSNLGHLDVLYFTPIINPPDACILGVGAVRSEGTYPKGHLTLVFDHRVVDGAPAAEFLREVKQKLESLG</sequence>
<dbReference type="InterPro" id="IPR023213">
    <property type="entry name" value="CAT-like_dom_sf"/>
</dbReference>
<accession>A0A7J3VSN9</accession>
<gene>
    <name evidence="5" type="ORF">ENM31_02480</name>
</gene>
<dbReference type="AlphaFoldDB" id="A0A7J3VSN9"/>
<dbReference type="PANTHER" id="PTHR43178:SF5">
    <property type="entry name" value="LIPOAMIDE ACYLTRANSFERASE COMPONENT OF BRANCHED-CHAIN ALPHA-KETO ACID DEHYDROGENASE COMPLEX, MITOCHONDRIAL"/>
    <property type="match status" value="1"/>
</dbReference>
<keyword evidence="3" id="KW-0012">Acyltransferase</keyword>
<dbReference type="InterPro" id="IPR050743">
    <property type="entry name" value="2-oxoacid_DH_E2_comp"/>
</dbReference>
<organism evidence="5">
    <name type="scientific">Caldiarchaeum subterraneum</name>
    <dbReference type="NCBI Taxonomy" id="311458"/>
    <lineage>
        <taxon>Archaea</taxon>
        <taxon>Nitrososphaerota</taxon>
        <taxon>Candidatus Caldarchaeales</taxon>
        <taxon>Candidatus Caldarchaeaceae</taxon>
        <taxon>Candidatus Caldarchaeum</taxon>
    </lineage>
</organism>
<dbReference type="EMBL" id="DRXH01000082">
    <property type="protein sequence ID" value="HHM44148.1"/>
    <property type="molecule type" value="Genomic_DNA"/>
</dbReference>
<evidence type="ECO:0000256" key="3">
    <source>
        <dbReference type="ARBA" id="ARBA00023315"/>
    </source>
</evidence>
<dbReference type="Gene3D" id="3.30.559.10">
    <property type="entry name" value="Chloramphenicol acetyltransferase-like domain"/>
    <property type="match status" value="1"/>
</dbReference>
<dbReference type="SUPFAM" id="SSF52777">
    <property type="entry name" value="CoA-dependent acyltransferases"/>
    <property type="match status" value="1"/>
</dbReference>
<reference evidence="5" key="1">
    <citation type="journal article" date="2020" name="mSystems">
        <title>Genome- and Community-Level Interaction Insights into Carbon Utilization and Element Cycling Functions of Hydrothermarchaeota in Hydrothermal Sediment.</title>
        <authorList>
            <person name="Zhou Z."/>
            <person name="Liu Y."/>
            <person name="Xu W."/>
            <person name="Pan J."/>
            <person name="Luo Z.H."/>
            <person name="Li M."/>
        </authorList>
    </citation>
    <scope>NUCLEOTIDE SEQUENCE [LARGE SCALE GENOMIC DNA]</scope>
    <source>
        <strain evidence="5">SpSt-1074</strain>
    </source>
</reference>
<dbReference type="Pfam" id="PF00198">
    <property type="entry name" value="2-oxoacid_dh"/>
    <property type="match status" value="1"/>
</dbReference>
<name>A0A7J3VSN9_CALS0</name>
<proteinExistence type="predicted"/>